<protein>
    <recommendedName>
        <fullName evidence="1">CHK kinase-like domain-containing protein</fullName>
    </recommendedName>
</protein>
<reference evidence="2" key="1">
    <citation type="submission" date="2015-11" db="EMBL/GenBank/DDBJ databases">
        <title>De novo transcriptome assembly of four potential Pierce s Disease insect vectors from Arizona vineyards.</title>
        <authorList>
            <person name="Tassone E.E."/>
        </authorList>
    </citation>
    <scope>NUCLEOTIDE SEQUENCE</scope>
</reference>
<evidence type="ECO:0000259" key="1">
    <source>
        <dbReference type="SMART" id="SM00587"/>
    </source>
</evidence>
<dbReference type="PANTHER" id="PTHR11012:SF56">
    <property type="entry name" value="CHK KINASE-LIKE DOMAIN-CONTAINING PROTEIN-RELATED"/>
    <property type="match status" value="1"/>
</dbReference>
<dbReference type="SMART" id="SM00587">
    <property type="entry name" value="CHK"/>
    <property type="match status" value="1"/>
</dbReference>
<gene>
    <name evidence="2" type="ORF">g.51560</name>
</gene>
<proteinExistence type="predicted"/>
<dbReference type="EMBL" id="GEBQ01016937">
    <property type="protein sequence ID" value="JAT23040.1"/>
    <property type="molecule type" value="Transcribed_RNA"/>
</dbReference>
<dbReference type="Pfam" id="PF02958">
    <property type="entry name" value="EcKL"/>
    <property type="match status" value="1"/>
</dbReference>
<feature type="domain" description="CHK kinase-like" evidence="1">
    <location>
        <begin position="125"/>
        <end position="318"/>
    </location>
</feature>
<name>A0A1B6LHD9_9HEMI</name>
<dbReference type="SUPFAM" id="SSF56112">
    <property type="entry name" value="Protein kinase-like (PK-like)"/>
    <property type="match status" value="1"/>
</dbReference>
<dbReference type="AlphaFoldDB" id="A0A1B6LHD9"/>
<evidence type="ECO:0000313" key="2">
    <source>
        <dbReference type="EMBL" id="JAT23040.1"/>
    </source>
</evidence>
<dbReference type="InterPro" id="IPR004119">
    <property type="entry name" value="EcKL"/>
</dbReference>
<dbReference type="InterPro" id="IPR011009">
    <property type="entry name" value="Kinase-like_dom_sf"/>
</dbReference>
<dbReference type="Gene3D" id="3.90.1200.10">
    <property type="match status" value="1"/>
</dbReference>
<accession>A0A1B6LHD9</accession>
<sequence>MDLVESTEMTLKIPEWLDEKFIHACLEDGKKNGEVTVKSYETSTVAPPGNGFLSLLVRVKVKYQKKNSEDVQNLSLVVKGPLGEMSSFYETEPKFYKMFMSSALEISPDIRFAPKTYFSPVPGVIVLEDLKSECYLMAEKNEMLDYAHCRLYAIASATFHAVAVAVHEKYPTLVQSLGSEKFFSNEPSSVGIRRLFVGGLRHLAKKMKDFEEYKKYADIIHSSSTAIWNMTVDVLKPNATFNSLTQGDPWVTNMMFKYDSSRKPVEVKLLDFQGLRYSSPVVDLIFFIWSSPKHEVREKRLTDFYRVYCDTLNDKLEDYNCSERFSYEQLMEAVKRLSCKALFVASTSFPIMMCQKNIDAGTLCLEECDERKFTGAFDQYYDHDYCKNHLPKLLKQLDTLEVFENVITQLGLEKQ</sequence>
<dbReference type="PANTHER" id="PTHR11012">
    <property type="entry name" value="PROTEIN KINASE-LIKE DOMAIN-CONTAINING"/>
    <property type="match status" value="1"/>
</dbReference>
<dbReference type="InterPro" id="IPR015897">
    <property type="entry name" value="CHK_kinase-like"/>
</dbReference>
<organism evidence="2">
    <name type="scientific">Graphocephala atropunctata</name>
    <dbReference type="NCBI Taxonomy" id="36148"/>
    <lineage>
        <taxon>Eukaryota</taxon>
        <taxon>Metazoa</taxon>
        <taxon>Ecdysozoa</taxon>
        <taxon>Arthropoda</taxon>
        <taxon>Hexapoda</taxon>
        <taxon>Insecta</taxon>
        <taxon>Pterygota</taxon>
        <taxon>Neoptera</taxon>
        <taxon>Paraneoptera</taxon>
        <taxon>Hemiptera</taxon>
        <taxon>Auchenorrhyncha</taxon>
        <taxon>Membracoidea</taxon>
        <taxon>Cicadellidae</taxon>
        <taxon>Cicadellinae</taxon>
        <taxon>Cicadellini</taxon>
        <taxon>Graphocephala</taxon>
    </lineage>
</organism>